<comment type="subcellular location">
    <subcellularLocation>
        <location evidence="2">Secreted</location>
    </subcellularLocation>
</comment>
<dbReference type="InterPro" id="IPR006331">
    <property type="entry name" value="ADGF"/>
</dbReference>
<reference evidence="13 14" key="1">
    <citation type="journal article" date="2017" name="Curr. Biol.">
        <title>The Evolution of Venom by Co-option of Single-Copy Genes.</title>
        <authorList>
            <person name="Martinson E.O."/>
            <person name="Mrinalini"/>
            <person name="Kelkar Y.D."/>
            <person name="Chang C.H."/>
            <person name="Werren J.H."/>
        </authorList>
    </citation>
    <scope>NUCLEOTIDE SEQUENCE [LARGE SCALE GENOMIC DNA]</scope>
    <source>
        <strain evidence="13 14">Alberta</strain>
        <tissue evidence="13">Whole body</tissue>
    </source>
</reference>
<evidence type="ECO:0000259" key="12">
    <source>
        <dbReference type="Pfam" id="PF08451"/>
    </source>
</evidence>
<dbReference type="InterPro" id="IPR006330">
    <property type="entry name" value="Ado/ade_deaminase"/>
</dbReference>
<organism evidence="13 14">
    <name type="scientific">Trichomalopsis sarcophagae</name>
    <dbReference type="NCBI Taxonomy" id="543379"/>
    <lineage>
        <taxon>Eukaryota</taxon>
        <taxon>Metazoa</taxon>
        <taxon>Ecdysozoa</taxon>
        <taxon>Arthropoda</taxon>
        <taxon>Hexapoda</taxon>
        <taxon>Insecta</taxon>
        <taxon>Pterygota</taxon>
        <taxon>Neoptera</taxon>
        <taxon>Endopterygota</taxon>
        <taxon>Hymenoptera</taxon>
        <taxon>Apocrita</taxon>
        <taxon>Proctotrupomorpha</taxon>
        <taxon>Chalcidoidea</taxon>
        <taxon>Pteromalidae</taxon>
        <taxon>Pteromalinae</taxon>
        <taxon>Trichomalopsis</taxon>
    </lineage>
</organism>
<dbReference type="InterPro" id="IPR001365">
    <property type="entry name" value="A_deaminase_dom"/>
</dbReference>
<dbReference type="GO" id="GO:0046872">
    <property type="term" value="F:metal ion binding"/>
    <property type="evidence" value="ECO:0007669"/>
    <property type="project" value="UniProtKB-KW"/>
</dbReference>
<evidence type="ECO:0000256" key="8">
    <source>
        <dbReference type="ARBA" id="ARBA00022729"/>
    </source>
</evidence>
<evidence type="ECO:0000256" key="4">
    <source>
        <dbReference type="ARBA" id="ARBA00012784"/>
    </source>
</evidence>
<keyword evidence="6" id="KW-0964">Secreted</keyword>
<evidence type="ECO:0000259" key="11">
    <source>
        <dbReference type="Pfam" id="PF00962"/>
    </source>
</evidence>
<dbReference type="GO" id="GO:0046103">
    <property type="term" value="P:inosine biosynthetic process"/>
    <property type="evidence" value="ECO:0007669"/>
    <property type="project" value="TreeGrafter"/>
</dbReference>
<feature type="domain" description="Adenosine/AMP deaminase N-terminal" evidence="12">
    <location>
        <begin position="925"/>
        <end position="1006"/>
    </location>
</feature>
<dbReference type="CDD" id="cd01321">
    <property type="entry name" value="ADGF"/>
    <property type="match status" value="4"/>
</dbReference>
<keyword evidence="14" id="KW-1185">Reference proteome</keyword>
<comment type="similarity">
    <text evidence="3">Belongs to the metallo-dependent hydrolases superfamily. Adenosine and AMP deaminases family. ADGF subfamily.</text>
</comment>
<dbReference type="SUPFAM" id="SSF51556">
    <property type="entry name" value="Metallo-dependent hydrolases"/>
    <property type="match status" value="5"/>
</dbReference>
<dbReference type="Proteomes" id="UP000215335">
    <property type="component" value="Unassembled WGS sequence"/>
</dbReference>
<feature type="domain" description="Adenosine/AMP deaminase N-terminal" evidence="12">
    <location>
        <begin position="1896"/>
        <end position="1976"/>
    </location>
</feature>
<dbReference type="STRING" id="543379.A0A232F1Z0"/>
<evidence type="ECO:0000256" key="2">
    <source>
        <dbReference type="ARBA" id="ARBA00004613"/>
    </source>
</evidence>
<evidence type="ECO:0000256" key="7">
    <source>
        <dbReference type="ARBA" id="ARBA00022723"/>
    </source>
</evidence>
<accession>A0A232F1Z0</accession>
<feature type="domain" description="Adenosine deaminase" evidence="11">
    <location>
        <begin position="2069"/>
        <end position="2360"/>
    </location>
</feature>
<dbReference type="OrthoDB" id="7202371at2759"/>
<evidence type="ECO:0000256" key="10">
    <source>
        <dbReference type="ARBA" id="ARBA00047764"/>
    </source>
</evidence>
<feature type="domain" description="Adenosine deaminase" evidence="11">
    <location>
        <begin position="121"/>
        <end position="406"/>
    </location>
</feature>
<evidence type="ECO:0000256" key="3">
    <source>
        <dbReference type="ARBA" id="ARBA00006083"/>
    </source>
</evidence>
<evidence type="ECO:0000256" key="1">
    <source>
        <dbReference type="ARBA" id="ARBA00001947"/>
    </source>
</evidence>
<feature type="domain" description="Adenosine/AMP deaminase N-terminal" evidence="12">
    <location>
        <begin position="1396"/>
        <end position="1481"/>
    </location>
</feature>
<keyword evidence="9" id="KW-0378">Hydrolase</keyword>
<feature type="domain" description="Adenosine deaminase" evidence="11">
    <location>
        <begin position="1113"/>
        <end position="1379"/>
    </location>
</feature>
<dbReference type="PANTHER" id="PTHR11409">
    <property type="entry name" value="ADENOSINE DEAMINASE"/>
    <property type="match status" value="1"/>
</dbReference>
<gene>
    <name evidence="13" type="ORF">TSAR_008658</name>
</gene>
<dbReference type="GO" id="GO:0006154">
    <property type="term" value="P:adenosine catabolic process"/>
    <property type="evidence" value="ECO:0007669"/>
    <property type="project" value="InterPro"/>
</dbReference>
<dbReference type="PANTHER" id="PTHR11409:SF39">
    <property type="entry name" value="ADENOSINE DEAMINASE 2"/>
    <property type="match status" value="1"/>
</dbReference>
<name>A0A232F1Z0_9HYME</name>
<feature type="domain" description="Adenosine deaminase" evidence="11">
    <location>
        <begin position="601"/>
        <end position="886"/>
    </location>
</feature>
<feature type="non-terminal residue" evidence="13">
    <location>
        <position position="1"/>
    </location>
</feature>
<comment type="caution">
    <text evidence="13">The sequence shown here is derived from an EMBL/GenBank/DDBJ whole genome shotgun (WGS) entry which is preliminary data.</text>
</comment>
<keyword evidence="7" id="KW-0479">Metal-binding</keyword>
<dbReference type="NCBIfam" id="TIGR01431">
    <property type="entry name" value="adm_rel"/>
    <property type="match status" value="5"/>
</dbReference>
<evidence type="ECO:0000313" key="13">
    <source>
        <dbReference type="EMBL" id="OXU24457.1"/>
    </source>
</evidence>
<sequence length="2377" mass="275152">FERPEHFLPSHNFLDVHSEIEKSEVFKIIRLMPKGAVFHAHLASLVSLDFIINNVTYIPNLHICYNGTKMRFRFFETPSSDCDWQLLKDLREKNPGINIKIKKHLTMLRISPAEYNIDVVWNKFQEIFAVIKGLVTYRPAFEIYFYEALQELYDDNVMYFEFRASLSKLYELNGTTYNPINVAKIYQQIINRFTTNNPDFLGAKVIFSPQRGITQSIFDNYVKTYKEVKQAYPDFIIGFDLVGQEDRGNTLLNFAEKLIELGKDTPFFFHAGETNWYGHATDENLVDAVLLNTKRIGHGFALLKHPKLMQMVKEKNIVIELNPISNQVLDLVKDMRNHPASYFFAENYPIVVSNDDPSFWGASGLSYDFYEAFIGIMSREADLRALKQLAINSIEYSGMKPEEQKKAFEIWQEAWNRFTRYLAYIHKCVNNNQYFDTRNYTALRNSLIEEEKSDAFGAKTKLTGYEIPANECLMAAKWKEVDDGFDNPTKFLPAKNFLSARADIEKSEVFKILREMPKGVVFHAHASAITSLDFIMNNMTNMPNLHICRNKGTLRFRFFTKPDSSCNWELLQNVRRAEPNIDEAIRSSLELRDENNNEVNAVWKKFESILDIMSGLINYRPLFEKFLYAGMQELYDDNVMLMEIRSGKSALYELNGTTYDYMHVLQVYKDVSDRFVKEHPGFLGLKVIYAPYRKVSQEKFDDYVKIFRQMKAAYPDFVIGFDLVGQEDKGHPLIDFADKLQELGKETPFFFHAGETNWYGHTTDENLYDVVLLNTKRIGHGFALLKHPKLMKIVNEKKICIELNPISNQVLALVQDMRNHPASYFFARNFPVVVSNDDPNLWGSKGLSYDFYETFIGIMSRNADLKALKQLAKNSITYSGMTQQEQDNAMKIWNKAWAKFLPVMSFSGQLYLKFSICILLVIDFTEAVPVSNYTKIRNLLIQEEKNIAFGGQIHLTGDEIPANECLMAAKWKEVDDGFKNPTKFLPAKNFLNARDDIEKSEVFKILREMPKGAVFHAHSSAITSLDFIVKNMTYEPNLYICREGNSMQFRFFQQPNDKCHWELLQDVRKVEPNIDEDIKHSLELIEGEYNDVNALWDKFEGTITVLKGLVTYRPLFERFFYVAMQELYDDNVMLIELRSSMSALYEIDGSLHDVVSVTKIYKAVSDRFVHDHPGFLGAKVIFAPYRKVSPQTFNNYVESFRKMKTAYPDFIIGFDLVGQEDLGHPLLNFADKLQEFGKETPFFFHAGETNWYGHATDENLYDAVLLNTKRIGHGFALLKHPKLMELVMQKKIAIELNPISNQVLELVKDMRNHPASYFFAKNFPVVVSNDDPNLWGSQGLSYDFYEAFVGIMSRDADLKALKQLAMNSITYSGLNQQEQTNAFNIWNRAWNTFVTSLARSIENSYTYYLTQREKLITEEQLVSFGANITLNEEETRANDILMKYKHEELKTAFRDPKSFLPSKSFLRVSESISRSKVFGFIRQMPKGGVLHAHLSAVNSRNFILGNITRRPNLYVCRKLDLTLKLKFLDESSLQRTNECNWELLAEARVRDKTIDEEIAEALTMFADNPYGCGKGIDEAWKKFLSIFKFIKSLVTYRPVYEDFLYHIMEELYEDNVQFIEVRTPFSALYELNGYQYTHLQVLQIYQKIVDRFVKDYPDFAGVKWIYSPQRNVPLSTFMEYVNTFRAVKDVQPDHVVGFDLVGQEDKGRPLRDFAKELLALGKETSFFFHAGETNWNGMQTDENLIDAVLLNTKRIGHGYALAKHPKLMQLVKEKKIAIEVSPISNQVLKLVKDLRNHPASYFFALDLPVVVSNDDPGFWGARALSYDFYEAFVGIMSSRADLRALKQLALNSIVYSSMNDTEKKSVMELWEKRIMEKILLLLLLTAGGLSCFRIVEKPRANDYWAERARILMEEENSMLGGDLKFEGKERLANEVLMSAKRKEIDDGVNDPSSFLPSKNFLTVVNQIRESPVFKIIEELPKGAVLHAHDTAITSAEYIFWNITFRPNLYACEVDGLLRFHFFDKPNKECDWKLLETLRKNDPDRVIDTRIARQLSMITRFPEQLYPDGDKAWEKFVQIFLFITPMLTYRPVYEDHFYRGLEELYYDNVLYLELRSTLPPLYDLDGKQYSAVDLAHIYKEVSDKFVKKHPDFMGMKLIYAPYRKCSQQELDQFLITARQLKKELPDFVVGFDLVGQEDKGYPLIEFADKLRAISDDVHLFFHAGETNWYGTSIDKNLIDAVILNTKRIGHGYALVKHPKVLELARQKKIAIEIAPISNQVLDLVKDLRNHPASALFAQDYPVVISNDDPGLWGAQGLSYDFYEAFVGIMSRDADLRSLKKLALNSIEYSSLTEQEKKKALDIWRQSWDEFIDYVITGQ</sequence>
<dbReference type="GO" id="GO:0004000">
    <property type="term" value="F:adenosine deaminase activity"/>
    <property type="evidence" value="ECO:0007669"/>
    <property type="project" value="InterPro"/>
</dbReference>
<feature type="domain" description="Adenosine deaminase" evidence="11">
    <location>
        <begin position="1579"/>
        <end position="1868"/>
    </location>
</feature>
<dbReference type="Gene3D" id="3.20.20.140">
    <property type="entry name" value="Metal-dependent hydrolases"/>
    <property type="match status" value="5"/>
</dbReference>
<dbReference type="InterPro" id="IPR032466">
    <property type="entry name" value="Metal_Hydrolase"/>
</dbReference>
<dbReference type="InterPro" id="IPR013659">
    <property type="entry name" value="A_deaminase_N"/>
</dbReference>
<protein>
    <recommendedName>
        <fullName evidence="5">Adenosine deaminase</fullName>
        <ecNumber evidence="4">3.5.4.4</ecNumber>
    </recommendedName>
</protein>
<proteinExistence type="inferred from homology"/>
<dbReference type="GO" id="GO:0005615">
    <property type="term" value="C:extracellular space"/>
    <property type="evidence" value="ECO:0007669"/>
    <property type="project" value="InterPro"/>
</dbReference>
<comment type="catalytic activity">
    <reaction evidence="10">
        <text>adenosine + H2O + H(+) = inosine + NH4(+)</text>
        <dbReference type="Rhea" id="RHEA:24408"/>
        <dbReference type="ChEBI" id="CHEBI:15377"/>
        <dbReference type="ChEBI" id="CHEBI:15378"/>
        <dbReference type="ChEBI" id="CHEBI:16335"/>
        <dbReference type="ChEBI" id="CHEBI:17596"/>
        <dbReference type="ChEBI" id="CHEBI:28938"/>
        <dbReference type="EC" id="3.5.4.4"/>
    </reaction>
</comment>
<evidence type="ECO:0000313" key="14">
    <source>
        <dbReference type="Proteomes" id="UP000215335"/>
    </source>
</evidence>
<comment type="cofactor">
    <cofactor evidence="1">
        <name>Zn(2+)</name>
        <dbReference type="ChEBI" id="CHEBI:29105"/>
    </cofactor>
</comment>
<evidence type="ECO:0000256" key="9">
    <source>
        <dbReference type="ARBA" id="ARBA00022801"/>
    </source>
</evidence>
<dbReference type="EC" id="3.5.4.4" evidence="4"/>
<dbReference type="EMBL" id="NNAY01001294">
    <property type="protein sequence ID" value="OXU24457.1"/>
    <property type="molecule type" value="Genomic_DNA"/>
</dbReference>
<evidence type="ECO:0000256" key="6">
    <source>
        <dbReference type="ARBA" id="ARBA00022525"/>
    </source>
</evidence>
<dbReference type="Pfam" id="PF08451">
    <property type="entry name" value="A_deaminase_N"/>
    <property type="match status" value="4"/>
</dbReference>
<dbReference type="FunFam" id="3.20.20.140:FF:000017">
    <property type="entry name" value="Adenosine deaminase 2"/>
    <property type="match status" value="5"/>
</dbReference>
<dbReference type="Pfam" id="PF00962">
    <property type="entry name" value="A_deaminase"/>
    <property type="match status" value="5"/>
</dbReference>
<evidence type="ECO:0000256" key="5">
    <source>
        <dbReference type="ARBA" id="ARBA00018099"/>
    </source>
</evidence>
<keyword evidence="8" id="KW-0732">Signal</keyword>
<feature type="domain" description="Adenosine/AMP deaminase N-terminal" evidence="12">
    <location>
        <begin position="430"/>
        <end position="513"/>
    </location>
</feature>